<dbReference type="Proteomes" id="UP000327493">
    <property type="component" value="Chromosome 5"/>
</dbReference>
<keyword evidence="2" id="KW-1185">Reference proteome</keyword>
<gene>
    <name evidence="1" type="ORF">FQN60_018260</name>
</gene>
<sequence length="76" mass="8755">MKREITSHPTPSLLNYINLTHMGWPPWQSGRGGEGIPALGDHSSYLEAEVQKDRFDRPGGLLRWWVRRRPHVQLPA</sequence>
<proteinExistence type="predicted"/>
<dbReference type="EMBL" id="VOFY01000005">
    <property type="protein sequence ID" value="KAA8592805.1"/>
    <property type="molecule type" value="Genomic_DNA"/>
</dbReference>
<evidence type="ECO:0000313" key="1">
    <source>
        <dbReference type="EMBL" id="KAA8592805.1"/>
    </source>
</evidence>
<comment type="caution">
    <text evidence="1">The sequence shown here is derived from an EMBL/GenBank/DDBJ whole genome shotgun (WGS) entry which is preliminary data.</text>
</comment>
<reference evidence="1 2" key="1">
    <citation type="submission" date="2019-08" db="EMBL/GenBank/DDBJ databases">
        <title>A chromosome-level genome assembly, high-density linkage maps, and genome scans reveal the genomic architecture of hybrid incompatibilities underlying speciation via character displacement in darters (Percidae: Etheostominae).</title>
        <authorList>
            <person name="Moran R.L."/>
            <person name="Catchen J.M."/>
            <person name="Fuller R.C."/>
        </authorList>
    </citation>
    <scope>NUCLEOTIDE SEQUENCE [LARGE SCALE GENOMIC DNA]</scope>
    <source>
        <strain evidence="1">EspeVRDwgs_2016</strain>
        <tissue evidence="1">Muscle</tissue>
    </source>
</reference>
<evidence type="ECO:0000313" key="2">
    <source>
        <dbReference type="Proteomes" id="UP000327493"/>
    </source>
</evidence>
<accession>A0A5J5DHH3</accession>
<protein>
    <submittedName>
        <fullName evidence="1">Uncharacterized protein</fullName>
    </submittedName>
</protein>
<organism evidence="1 2">
    <name type="scientific">Etheostoma spectabile</name>
    <name type="common">orangethroat darter</name>
    <dbReference type="NCBI Taxonomy" id="54343"/>
    <lineage>
        <taxon>Eukaryota</taxon>
        <taxon>Metazoa</taxon>
        <taxon>Chordata</taxon>
        <taxon>Craniata</taxon>
        <taxon>Vertebrata</taxon>
        <taxon>Euteleostomi</taxon>
        <taxon>Actinopterygii</taxon>
        <taxon>Neopterygii</taxon>
        <taxon>Teleostei</taxon>
        <taxon>Neoteleostei</taxon>
        <taxon>Acanthomorphata</taxon>
        <taxon>Eupercaria</taxon>
        <taxon>Perciformes</taxon>
        <taxon>Percoidei</taxon>
        <taxon>Percidae</taxon>
        <taxon>Etheostomatinae</taxon>
        <taxon>Etheostoma</taxon>
    </lineage>
</organism>
<name>A0A5J5DHH3_9PERO</name>
<dbReference type="AlphaFoldDB" id="A0A5J5DHH3"/>